<dbReference type="AlphaFoldDB" id="D6W6J3"/>
<keyword evidence="3" id="KW-1185">Reference proteome</keyword>
<accession>D6W6J3</accession>
<name>D6W6J3_TRICA</name>
<evidence type="ECO:0000313" key="2">
    <source>
        <dbReference type="EMBL" id="EFA10838.2"/>
    </source>
</evidence>
<dbReference type="Proteomes" id="UP000007266">
    <property type="component" value="Linkage group 1"/>
</dbReference>
<reference evidence="2 3" key="2">
    <citation type="journal article" date="2010" name="Nucleic Acids Res.">
        <title>BeetleBase in 2010: revisions to provide comprehensive genomic information for Tribolium castaneum.</title>
        <authorList>
            <person name="Kim H.S."/>
            <person name="Murphy T."/>
            <person name="Xia J."/>
            <person name="Caragea D."/>
            <person name="Park Y."/>
            <person name="Beeman R.W."/>
            <person name="Lorenzen M.D."/>
            <person name="Butcher S."/>
            <person name="Manak J.R."/>
            <person name="Brown S.J."/>
        </authorList>
    </citation>
    <scope>GENOME REANNOTATION</scope>
    <source>
        <strain evidence="2 3">Georgia GA2</strain>
    </source>
</reference>
<proteinExistence type="predicted"/>
<dbReference type="InterPro" id="IPR013087">
    <property type="entry name" value="Znf_C2H2_type"/>
</dbReference>
<evidence type="ECO:0000313" key="3">
    <source>
        <dbReference type="Proteomes" id="UP000007266"/>
    </source>
</evidence>
<reference evidence="2 3" key="1">
    <citation type="journal article" date="2008" name="Nature">
        <title>The genome of the model beetle and pest Tribolium castaneum.</title>
        <authorList>
            <consortium name="Tribolium Genome Sequencing Consortium"/>
            <person name="Richards S."/>
            <person name="Gibbs R.A."/>
            <person name="Weinstock G.M."/>
            <person name="Brown S.J."/>
            <person name="Denell R."/>
            <person name="Beeman R.W."/>
            <person name="Gibbs R."/>
            <person name="Beeman R.W."/>
            <person name="Brown S.J."/>
            <person name="Bucher G."/>
            <person name="Friedrich M."/>
            <person name="Grimmelikhuijzen C.J."/>
            <person name="Klingler M."/>
            <person name="Lorenzen M."/>
            <person name="Richards S."/>
            <person name="Roth S."/>
            <person name="Schroder R."/>
            <person name="Tautz D."/>
            <person name="Zdobnov E.M."/>
            <person name="Muzny D."/>
            <person name="Gibbs R.A."/>
            <person name="Weinstock G.M."/>
            <person name="Attaway T."/>
            <person name="Bell S."/>
            <person name="Buhay C.J."/>
            <person name="Chandrabose M.N."/>
            <person name="Chavez D."/>
            <person name="Clerk-Blankenburg K.P."/>
            <person name="Cree A."/>
            <person name="Dao M."/>
            <person name="Davis C."/>
            <person name="Chacko J."/>
            <person name="Dinh H."/>
            <person name="Dugan-Rocha S."/>
            <person name="Fowler G."/>
            <person name="Garner T.T."/>
            <person name="Garnes J."/>
            <person name="Gnirke A."/>
            <person name="Hawes A."/>
            <person name="Hernandez J."/>
            <person name="Hines S."/>
            <person name="Holder M."/>
            <person name="Hume J."/>
            <person name="Jhangiani S.N."/>
            <person name="Joshi V."/>
            <person name="Khan Z.M."/>
            <person name="Jackson L."/>
            <person name="Kovar C."/>
            <person name="Kowis A."/>
            <person name="Lee S."/>
            <person name="Lewis L.R."/>
            <person name="Margolis J."/>
            <person name="Morgan M."/>
            <person name="Nazareth L.V."/>
            <person name="Nguyen N."/>
            <person name="Okwuonu G."/>
            <person name="Parker D."/>
            <person name="Richards S."/>
            <person name="Ruiz S.J."/>
            <person name="Santibanez J."/>
            <person name="Savard J."/>
            <person name="Scherer S.E."/>
            <person name="Schneider B."/>
            <person name="Sodergren E."/>
            <person name="Tautz D."/>
            <person name="Vattahil S."/>
            <person name="Villasana D."/>
            <person name="White C.S."/>
            <person name="Wright R."/>
            <person name="Park Y."/>
            <person name="Beeman R.W."/>
            <person name="Lord J."/>
            <person name="Oppert B."/>
            <person name="Lorenzen M."/>
            <person name="Brown S."/>
            <person name="Wang L."/>
            <person name="Savard J."/>
            <person name="Tautz D."/>
            <person name="Richards S."/>
            <person name="Weinstock G."/>
            <person name="Gibbs R.A."/>
            <person name="Liu Y."/>
            <person name="Worley K."/>
            <person name="Weinstock G."/>
            <person name="Elsik C.G."/>
            <person name="Reese J.T."/>
            <person name="Elhaik E."/>
            <person name="Landan G."/>
            <person name="Graur D."/>
            <person name="Arensburger P."/>
            <person name="Atkinson P."/>
            <person name="Beeman R.W."/>
            <person name="Beidler J."/>
            <person name="Brown S.J."/>
            <person name="Demuth J.P."/>
            <person name="Drury D.W."/>
            <person name="Du Y.Z."/>
            <person name="Fujiwara H."/>
            <person name="Lorenzen M."/>
            <person name="Maselli V."/>
            <person name="Osanai M."/>
            <person name="Park Y."/>
            <person name="Robertson H.M."/>
            <person name="Tu Z."/>
            <person name="Wang J.J."/>
            <person name="Wang S."/>
            <person name="Richards S."/>
            <person name="Song H."/>
            <person name="Zhang L."/>
            <person name="Sodergren E."/>
            <person name="Werner D."/>
            <person name="Stanke M."/>
            <person name="Morgenstern B."/>
            <person name="Solovyev V."/>
            <person name="Kosarev P."/>
            <person name="Brown G."/>
            <person name="Chen H.C."/>
            <person name="Ermolaeva O."/>
            <person name="Hlavina W."/>
            <person name="Kapustin Y."/>
            <person name="Kiryutin B."/>
            <person name="Kitts P."/>
            <person name="Maglott D."/>
            <person name="Pruitt K."/>
            <person name="Sapojnikov V."/>
            <person name="Souvorov A."/>
            <person name="Mackey A.J."/>
            <person name="Waterhouse R.M."/>
            <person name="Wyder S."/>
            <person name="Zdobnov E.M."/>
            <person name="Zdobnov E.M."/>
            <person name="Wyder S."/>
            <person name="Kriventseva E.V."/>
            <person name="Kadowaki T."/>
            <person name="Bork P."/>
            <person name="Aranda M."/>
            <person name="Bao R."/>
            <person name="Beermann A."/>
            <person name="Berns N."/>
            <person name="Bolognesi R."/>
            <person name="Bonneton F."/>
            <person name="Bopp D."/>
            <person name="Brown S.J."/>
            <person name="Bucher G."/>
            <person name="Butts T."/>
            <person name="Chaumot A."/>
            <person name="Denell R.E."/>
            <person name="Ferrier D.E."/>
            <person name="Friedrich M."/>
            <person name="Gordon C.M."/>
            <person name="Jindra M."/>
            <person name="Klingler M."/>
            <person name="Lan Q."/>
            <person name="Lattorff H.M."/>
            <person name="Laudet V."/>
            <person name="von Levetsow C."/>
            <person name="Liu Z."/>
            <person name="Lutz R."/>
            <person name="Lynch J.A."/>
            <person name="da Fonseca R.N."/>
            <person name="Posnien N."/>
            <person name="Reuter R."/>
            <person name="Roth S."/>
            <person name="Savard J."/>
            <person name="Schinko J.B."/>
            <person name="Schmitt C."/>
            <person name="Schoppmeier M."/>
            <person name="Schroder R."/>
            <person name="Shippy T.D."/>
            <person name="Simonnet F."/>
            <person name="Marques-Souza H."/>
            <person name="Tautz D."/>
            <person name="Tomoyasu Y."/>
            <person name="Trauner J."/>
            <person name="Van der Zee M."/>
            <person name="Vervoort M."/>
            <person name="Wittkopp N."/>
            <person name="Wimmer E.A."/>
            <person name="Yang X."/>
            <person name="Jones A.K."/>
            <person name="Sattelle D.B."/>
            <person name="Ebert P.R."/>
            <person name="Nelson D."/>
            <person name="Scott J.G."/>
            <person name="Beeman R.W."/>
            <person name="Muthukrishnan S."/>
            <person name="Kramer K.J."/>
            <person name="Arakane Y."/>
            <person name="Beeman R.W."/>
            <person name="Zhu Q."/>
            <person name="Hogenkamp D."/>
            <person name="Dixit R."/>
            <person name="Oppert B."/>
            <person name="Jiang H."/>
            <person name="Zou Z."/>
            <person name="Marshall J."/>
            <person name="Elpidina E."/>
            <person name="Vinokurov K."/>
            <person name="Oppert C."/>
            <person name="Zou Z."/>
            <person name="Evans J."/>
            <person name="Lu Z."/>
            <person name="Zhao P."/>
            <person name="Sumathipala N."/>
            <person name="Altincicek B."/>
            <person name="Vilcinskas A."/>
            <person name="Williams M."/>
            <person name="Hultmark D."/>
            <person name="Hetru C."/>
            <person name="Jiang H."/>
            <person name="Grimmelikhuijzen C.J."/>
            <person name="Hauser F."/>
            <person name="Cazzamali G."/>
            <person name="Williamson M."/>
            <person name="Park Y."/>
            <person name="Li B."/>
            <person name="Tanaka Y."/>
            <person name="Predel R."/>
            <person name="Neupert S."/>
            <person name="Schachtner J."/>
            <person name="Verleyen P."/>
            <person name="Raible F."/>
            <person name="Bork P."/>
            <person name="Friedrich M."/>
            <person name="Walden K.K."/>
            <person name="Robertson H.M."/>
            <person name="Angeli S."/>
            <person name="Foret S."/>
            <person name="Bucher G."/>
            <person name="Schuetz S."/>
            <person name="Maleszka R."/>
            <person name="Wimmer E.A."/>
            <person name="Beeman R.W."/>
            <person name="Lorenzen M."/>
            <person name="Tomoyasu Y."/>
            <person name="Miller S.C."/>
            <person name="Grossmann D."/>
            <person name="Bucher G."/>
        </authorList>
    </citation>
    <scope>NUCLEOTIDE SEQUENCE [LARGE SCALE GENOMIC DNA]</scope>
    <source>
        <strain evidence="2 3">Georgia GA2</strain>
    </source>
</reference>
<protein>
    <recommendedName>
        <fullName evidence="1">C2H2-type domain-containing protein</fullName>
    </recommendedName>
</protein>
<dbReference type="InParanoid" id="D6W6J3"/>
<dbReference type="HOGENOM" id="CLU_875314_0_0_1"/>
<organism evidence="2 3">
    <name type="scientific">Tribolium castaneum</name>
    <name type="common">Red flour beetle</name>
    <dbReference type="NCBI Taxonomy" id="7070"/>
    <lineage>
        <taxon>Eukaryota</taxon>
        <taxon>Metazoa</taxon>
        <taxon>Ecdysozoa</taxon>
        <taxon>Arthropoda</taxon>
        <taxon>Hexapoda</taxon>
        <taxon>Insecta</taxon>
        <taxon>Pterygota</taxon>
        <taxon>Neoptera</taxon>
        <taxon>Endopterygota</taxon>
        <taxon>Coleoptera</taxon>
        <taxon>Polyphaga</taxon>
        <taxon>Cucujiformia</taxon>
        <taxon>Tenebrionidae</taxon>
        <taxon>Tenebrionidae incertae sedis</taxon>
        <taxon>Tribolium</taxon>
    </lineage>
</organism>
<dbReference type="EMBL" id="KQ971307">
    <property type="protein sequence ID" value="EFA10838.2"/>
    <property type="molecule type" value="Genomic_DNA"/>
</dbReference>
<dbReference type="KEGG" id="tca:100141915"/>
<gene>
    <name evidence="2" type="primary">AUGUSTUS-3.0.2_01615</name>
    <name evidence="2" type="ORF">TcasGA2_TC001615</name>
</gene>
<sequence length="400" mass="44987">MKGFEDNDCRLCSKTFCCPNCRILHEEKFHNVNPECEICVYGRASLKNASVSLLNHIKTAHWPLHCVFCKKLFTSFDDLLSHDKCPFKLETLKMETTPKTPVTSLTETEKPSPEVTPFYKATEHGALKTRTMGATSTPLIHKDSDKSDKITPINQSEIIYHKSSLKLTGSSNFSDSKKSDRRVTFSETPFVSEMCKKPKYLPLPKQITNENSNVSNDDSTDELELYKTAPHTILECEEKENLDNIGVFNNCDANNDGTLWESALTKLDFSGCNNIIEKIDNKTNNFNVSLQINVFSPPNSPKSKSNDADLSLNKSTNIWSSVTSMVKSVVSNISMTAQSSFSGVGLKRPQPDNDALCDAPHLKRMKLTDIKCRRPIRTISPLYQIRLARPRYVDKATQTD</sequence>
<dbReference type="PROSITE" id="PS00028">
    <property type="entry name" value="ZINC_FINGER_C2H2_1"/>
    <property type="match status" value="1"/>
</dbReference>
<feature type="domain" description="C2H2-type" evidence="1">
    <location>
        <begin position="9"/>
        <end position="30"/>
    </location>
</feature>
<dbReference type="OrthoDB" id="8122210at2759"/>
<dbReference type="STRING" id="7070.D6W6J3"/>
<evidence type="ECO:0000259" key="1">
    <source>
        <dbReference type="PROSITE" id="PS00028"/>
    </source>
</evidence>